<gene>
    <name evidence="3" type="primary">LOC130461669</name>
</gene>
<dbReference type="Proteomes" id="UP000813463">
    <property type="component" value="Chromosome 5"/>
</dbReference>
<keyword evidence="2" id="KW-1185">Reference proteome</keyword>
<proteinExistence type="predicted"/>
<dbReference type="RefSeq" id="XP_056685812.1">
    <property type="nucleotide sequence ID" value="XM_056829834.1"/>
</dbReference>
<reference evidence="2" key="1">
    <citation type="journal article" date="2021" name="Nat. Commun.">
        <title>Genomic analyses provide insights into spinach domestication and the genetic basis of agronomic traits.</title>
        <authorList>
            <person name="Cai X."/>
            <person name="Sun X."/>
            <person name="Xu C."/>
            <person name="Sun H."/>
            <person name="Wang X."/>
            <person name="Ge C."/>
            <person name="Zhang Z."/>
            <person name="Wang Q."/>
            <person name="Fei Z."/>
            <person name="Jiao C."/>
            <person name="Wang Q."/>
        </authorList>
    </citation>
    <scope>NUCLEOTIDE SEQUENCE [LARGE SCALE GENOMIC DNA]</scope>
    <source>
        <strain evidence="2">cv. Varoflay</strain>
    </source>
</reference>
<feature type="region of interest" description="Disordered" evidence="1">
    <location>
        <begin position="271"/>
        <end position="298"/>
    </location>
</feature>
<protein>
    <submittedName>
        <fullName evidence="3">Uncharacterized protein</fullName>
    </submittedName>
</protein>
<evidence type="ECO:0000313" key="2">
    <source>
        <dbReference type="Proteomes" id="UP000813463"/>
    </source>
</evidence>
<accession>A0ABM3QR19</accession>
<evidence type="ECO:0000256" key="1">
    <source>
        <dbReference type="SAM" id="MobiDB-lite"/>
    </source>
</evidence>
<feature type="compositionally biased region" description="Pro residues" evidence="1">
    <location>
        <begin position="276"/>
        <end position="289"/>
    </location>
</feature>
<organism evidence="2 3">
    <name type="scientific">Spinacia oleracea</name>
    <name type="common">Spinach</name>
    <dbReference type="NCBI Taxonomy" id="3562"/>
    <lineage>
        <taxon>Eukaryota</taxon>
        <taxon>Viridiplantae</taxon>
        <taxon>Streptophyta</taxon>
        <taxon>Embryophyta</taxon>
        <taxon>Tracheophyta</taxon>
        <taxon>Spermatophyta</taxon>
        <taxon>Magnoliopsida</taxon>
        <taxon>eudicotyledons</taxon>
        <taxon>Gunneridae</taxon>
        <taxon>Pentapetalae</taxon>
        <taxon>Caryophyllales</taxon>
        <taxon>Chenopodiaceae</taxon>
        <taxon>Chenopodioideae</taxon>
        <taxon>Anserineae</taxon>
        <taxon>Spinacia</taxon>
    </lineage>
</organism>
<name>A0ABM3QR19_SPIOL</name>
<evidence type="ECO:0000313" key="3">
    <source>
        <dbReference type="RefSeq" id="XP_056685812.1"/>
    </source>
</evidence>
<sequence>MEVVLGVSDQVLPISNTLVTTNPHHLVNCVPNSMLSKSELTVMKNTQDLLLNYLMSIGQLNRDQLKQFGDGGGIQGLGFGGAKSAHFHSTNGQTLQGACFQLSLKQNTMQQQEDGAWPEHENVPDSNQVSRRLEGFQEGGFGGSQGLGEKEYVPETEFVLSTEKVNDQPFPQGVSSLCSLAIENDKGVHIVAIGEVYVGREGEVVKNHFKTVPSGHYRVCIKEDINSSAELSCPDREIKFVCQSSGRFLIWPAHLVFPLKKAADKQITKEFTAPSPRSPSPRSPSPCPPSSQSSCTRKYTITPTDRSKLTSNLVKVFKDVAIGMKKSGKTKSFTIPARVFLNEQCVSLDYEDMLDWCFQREIRSSHMLILMM</sequence>
<dbReference type="GeneID" id="130461669"/>
<reference evidence="3" key="2">
    <citation type="submission" date="2025-08" db="UniProtKB">
        <authorList>
            <consortium name="RefSeq"/>
        </authorList>
    </citation>
    <scope>IDENTIFICATION</scope>
    <source>
        <tissue evidence="3">Leaf</tissue>
    </source>
</reference>